<dbReference type="eggNOG" id="ENOG502ZZ9P">
    <property type="taxonomic scope" value="Bacteria"/>
</dbReference>
<proteinExistence type="predicted"/>
<evidence type="ECO:0000256" key="1">
    <source>
        <dbReference type="SAM" id="Coils"/>
    </source>
</evidence>
<dbReference type="EMBL" id="CP002116">
    <property type="protein sequence ID" value="ADK80657.1"/>
    <property type="molecule type" value="Genomic_DNA"/>
</dbReference>
<dbReference type="HOGENOM" id="CLU_167621_0_0_12"/>
<dbReference type="Proteomes" id="UP000002318">
    <property type="component" value="Chromosome"/>
</dbReference>
<dbReference type="AlphaFoldDB" id="E1R5P2"/>
<gene>
    <name evidence="2" type="ordered locus">Spirs_1530</name>
</gene>
<organism evidence="2 3">
    <name type="scientific">Sediminispirochaeta smaragdinae (strain DSM 11293 / JCM 15392 / SEBR 4228)</name>
    <name type="common">Spirochaeta smaragdinae</name>
    <dbReference type="NCBI Taxonomy" id="573413"/>
    <lineage>
        <taxon>Bacteria</taxon>
        <taxon>Pseudomonadati</taxon>
        <taxon>Spirochaetota</taxon>
        <taxon>Spirochaetia</taxon>
        <taxon>Spirochaetales</taxon>
        <taxon>Spirochaetaceae</taxon>
        <taxon>Sediminispirochaeta</taxon>
    </lineage>
</organism>
<keyword evidence="3" id="KW-1185">Reference proteome</keyword>
<evidence type="ECO:0000313" key="2">
    <source>
        <dbReference type="EMBL" id="ADK80657.1"/>
    </source>
</evidence>
<reference evidence="2 3" key="1">
    <citation type="journal article" date="2010" name="Stand. Genomic Sci.">
        <title>Complete genome sequence of Spirochaeta smaragdinae type strain (SEBR 4228).</title>
        <authorList>
            <person name="Mavromatis K."/>
            <person name="Yasawong M."/>
            <person name="Chertkov O."/>
            <person name="Lapidus A."/>
            <person name="Lucas S."/>
            <person name="Nolan M."/>
            <person name="Del Rio T.G."/>
            <person name="Tice H."/>
            <person name="Cheng J.F."/>
            <person name="Pitluck S."/>
            <person name="Liolios K."/>
            <person name="Ivanova N."/>
            <person name="Tapia R."/>
            <person name="Han C."/>
            <person name="Bruce D."/>
            <person name="Goodwin L."/>
            <person name="Pati A."/>
            <person name="Chen A."/>
            <person name="Palaniappan K."/>
            <person name="Land M."/>
            <person name="Hauser L."/>
            <person name="Chang Y.J."/>
            <person name="Jeffries C.D."/>
            <person name="Detter J.C."/>
            <person name="Rohde M."/>
            <person name="Brambilla E."/>
            <person name="Spring S."/>
            <person name="Goker M."/>
            <person name="Sikorski J."/>
            <person name="Woyke T."/>
            <person name="Bristow J."/>
            <person name="Eisen J.A."/>
            <person name="Markowitz V."/>
            <person name="Hugenholtz P."/>
            <person name="Klenk H.P."/>
            <person name="Kyrpides N.C."/>
        </authorList>
    </citation>
    <scope>NUCLEOTIDE SEQUENCE [LARGE SCALE GENOMIC DNA]</scope>
    <source>
        <strain evidence="3">DSM 11293 / JCM 15392 / SEBR 4228</strain>
    </source>
</reference>
<keyword evidence="1" id="KW-0175">Coiled coil</keyword>
<accession>E1R5P2</accession>
<dbReference type="KEGG" id="ssm:Spirs_1530"/>
<protein>
    <submittedName>
        <fullName evidence="2">Uncharacterized protein</fullName>
    </submittedName>
</protein>
<sequence>MKDWKKKVEEGLKSGVDSSKRLFDRAKERARDIGDYSVLSLEIRQLQARHDDLVSRLGSSVFHLLVEEGRGSISSRTIELRDMLAELEDVSTRLAEKREALQHLDAESDGEHASADE</sequence>
<name>E1R5P2_SEDSS</name>
<feature type="coiled-coil region" evidence="1">
    <location>
        <begin position="80"/>
        <end position="107"/>
    </location>
</feature>
<evidence type="ECO:0000313" key="3">
    <source>
        <dbReference type="Proteomes" id="UP000002318"/>
    </source>
</evidence>